<dbReference type="RefSeq" id="WP_014823696.1">
    <property type="nucleotide sequence ID" value="NC_018065.1"/>
</dbReference>
<keyword evidence="2" id="KW-1185">Reference proteome</keyword>
<evidence type="ECO:0000313" key="1">
    <source>
        <dbReference type="EMBL" id="BAK16368.1"/>
    </source>
</evidence>
<dbReference type="EMBL" id="AP012157">
    <property type="protein sequence ID" value="BAK16368.1"/>
    <property type="molecule type" value="Genomic_DNA"/>
</dbReference>
<dbReference type="PATRIC" id="fig|1002809.3.peg.1961"/>
<dbReference type="STRING" id="1002809.SSIL_1945"/>
<sequence>MHLGCSAASKAYASHPNSIYCTENKNFNRIIEIMVSLNNPNTPQVKRKELDFEWAMMSFTM</sequence>
<protein>
    <submittedName>
        <fullName evidence="1">DNA polymerase elongation subunit</fullName>
    </submittedName>
</protein>
<proteinExistence type="predicted"/>
<dbReference type="Gene3D" id="6.10.140.700">
    <property type="match status" value="1"/>
</dbReference>
<dbReference type="eggNOG" id="COG0596">
    <property type="taxonomic scope" value="Bacteria"/>
</dbReference>
<name>F2F0X4_SOLSS</name>
<organism evidence="1 2">
    <name type="scientific">Solibacillus silvestris (strain StLB046)</name>
    <name type="common">Bacillus silvestris</name>
    <dbReference type="NCBI Taxonomy" id="1002809"/>
    <lineage>
        <taxon>Bacteria</taxon>
        <taxon>Bacillati</taxon>
        <taxon>Bacillota</taxon>
        <taxon>Bacilli</taxon>
        <taxon>Bacillales</taxon>
        <taxon>Caryophanaceae</taxon>
        <taxon>Solibacillus</taxon>
    </lineage>
</organism>
<gene>
    <name evidence="1" type="ordered locus">SSIL_1945</name>
</gene>
<dbReference type="KEGG" id="siv:SSIL_1945"/>
<accession>F2F0X4</accession>
<reference evidence="1 2" key="2">
    <citation type="journal article" date="2012" name="J. Biosci. Bioeng.">
        <title>Complete genome sequence and characterization of the N-acylhomoserine lactone-degrading gene of the potato leaf-associated Solibacillus silvestris.</title>
        <authorList>
            <person name="Morohoshi T."/>
            <person name="Tominaga Y."/>
            <person name="Someya N."/>
            <person name="Ikeda T."/>
        </authorList>
    </citation>
    <scope>NUCLEOTIDE SEQUENCE [LARGE SCALE GENOMIC DNA]</scope>
    <source>
        <strain evidence="1 2">StLB046</strain>
    </source>
</reference>
<dbReference type="AlphaFoldDB" id="F2F0X4"/>
<reference evidence="2" key="1">
    <citation type="submission" date="2011-04" db="EMBL/GenBank/DDBJ databases">
        <title>Genome sequence of Solibacillus silvestris StLB046.</title>
        <authorList>
            <person name="Morohoshi T."/>
            <person name="Someya N."/>
            <person name="Ikeda T."/>
        </authorList>
    </citation>
    <scope>NUCLEOTIDE SEQUENCE [LARGE SCALE GENOMIC DNA]</scope>
    <source>
        <strain evidence="2">StLB046</strain>
    </source>
</reference>
<evidence type="ECO:0000313" key="2">
    <source>
        <dbReference type="Proteomes" id="UP000006691"/>
    </source>
</evidence>
<dbReference type="HOGENOM" id="CLU_2920347_0_0_9"/>
<dbReference type="Proteomes" id="UP000006691">
    <property type="component" value="Chromosome"/>
</dbReference>